<name>A0A7X0P6G4_9ACTN</name>
<feature type="region of interest" description="Disordered" evidence="1">
    <location>
        <begin position="37"/>
        <end position="95"/>
    </location>
</feature>
<evidence type="ECO:0000313" key="3">
    <source>
        <dbReference type="Proteomes" id="UP000565579"/>
    </source>
</evidence>
<gene>
    <name evidence="2" type="ORF">HD593_010945</name>
</gene>
<dbReference type="AlphaFoldDB" id="A0A7X0P6G4"/>
<protein>
    <submittedName>
        <fullName evidence="2">Uncharacterized protein</fullName>
    </submittedName>
</protein>
<comment type="caution">
    <text evidence="2">The sequence shown here is derived from an EMBL/GenBank/DDBJ whole genome shotgun (WGS) entry which is preliminary data.</text>
</comment>
<sequence>MTSPDLPRPLTTDHKLLVALAGRLDAQNDLLARILDRLPERPEKADDGTVELREPAVAPPERDIEAKPAPPSKAGASRRTRKTTPKGASPSKETS</sequence>
<proteinExistence type="predicted"/>
<accession>A0A7X0P6G4</accession>
<evidence type="ECO:0000256" key="1">
    <source>
        <dbReference type="SAM" id="MobiDB-lite"/>
    </source>
</evidence>
<feature type="compositionally biased region" description="Basic and acidic residues" evidence="1">
    <location>
        <begin position="37"/>
        <end position="66"/>
    </location>
</feature>
<organism evidence="2 3">
    <name type="scientific">Nonomuraea rubra</name>
    <dbReference type="NCBI Taxonomy" id="46180"/>
    <lineage>
        <taxon>Bacteria</taxon>
        <taxon>Bacillati</taxon>
        <taxon>Actinomycetota</taxon>
        <taxon>Actinomycetes</taxon>
        <taxon>Streptosporangiales</taxon>
        <taxon>Streptosporangiaceae</taxon>
        <taxon>Nonomuraea</taxon>
    </lineage>
</organism>
<keyword evidence="3" id="KW-1185">Reference proteome</keyword>
<dbReference type="RefSeq" id="WP_185110632.1">
    <property type="nucleotide sequence ID" value="NZ_BAAAXY010000150.1"/>
</dbReference>
<evidence type="ECO:0000313" key="2">
    <source>
        <dbReference type="EMBL" id="MBB6556150.1"/>
    </source>
</evidence>
<dbReference type="EMBL" id="JACHMI010000001">
    <property type="protein sequence ID" value="MBB6556150.1"/>
    <property type="molecule type" value="Genomic_DNA"/>
</dbReference>
<reference evidence="2 3" key="1">
    <citation type="submission" date="2020-08" db="EMBL/GenBank/DDBJ databases">
        <title>Sequencing the genomes of 1000 actinobacteria strains.</title>
        <authorList>
            <person name="Klenk H.-P."/>
        </authorList>
    </citation>
    <scope>NUCLEOTIDE SEQUENCE [LARGE SCALE GENOMIC DNA]</scope>
    <source>
        <strain evidence="2 3">DSM 43768</strain>
    </source>
</reference>
<dbReference type="Proteomes" id="UP000565579">
    <property type="component" value="Unassembled WGS sequence"/>
</dbReference>